<feature type="coiled-coil region" evidence="2">
    <location>
        <begin position="219"/>
        <end position="246"/>
    </location>
</feature>
<dbReference type="GO" id="GO:0003677">
    <property type="term" value="F:DNA binding"/>
    <property type="evidence" value="ECO:0007669"/>
    <property type="project" value="InterPro"/>
</dbReference>
<feature type="region of interest" description="Disordered" evidence="3">
    <location>
        <begin position="1"/>
        <end position="40"/>
    </location>
</feature>
<keyword evidence="2" id="KW-0175">Coiled coil</keyword>
<evidence type="ECO:0000256" key="2">
    <source>
        <dbReference type="SAM" id="Coils"/>
    </source>
</evidence>
<dbReference type="Pfam" id="PF01076">
    <property type="entry name" value="Mob_Pre"/>
    <property type="match status" value="1"/>
</dbReference>
<protein>
    <submittedName>
        <fullName evidence="4">Plasmid recombination protein</fullName>
    </submittedName>
</protein>
<evidence type="ECO:0000256" key="3">
    <source>
        <dbReference type="SAM" id="MobiDB-lite"/>
    </source>
</evidence>
<dbReference type="AlphaFoldDB" id="A0A9D2F7B9"/>
<comment type="similarity">
    <text evidence="1">Belongs to the plasmid mobilization pre family.</text>
</comment>
<dbReference type="Proteomes" id="UP000824063">
    <property type="component" value="Unassembled WGS sequence"/>
</dbReference>
<feature type="coiled-coil region" evidence="2">
    <location>
        <begin position="333"/>
        <end position="367"/>
    </location>
</feature>
<accession>A0A9D2F7B9</accession>
<evidence type="ECO:0000256" key="1">
    <source>
        <dbReference type="ARBA" id="ARBA00010657"/>
    </source>
</evidence>
<dbReference type="CDD" id="cd17242">
    <property type="entry name" value="MobM_relaxase"/>
    <property type="match status" value="1"/>
</dbReference>
<organism evidence="4 5">
    <name type="scientific">Candidatus Enterococcus avicola</name>
    <dbReference type="NCBI Taxonomy" id="2838561"/>
    <lineage>
        <taxon>Bacteria</taxon>
        <taxon>Bacillati</taxon>
        <taxon>Bacillota</taxon>
        <taxon>Bacilli</taxon>
        <taxon>Lactobacillales</taxon>
        <taxon>Enterococcaceae</taxon>
        <taxon>Enterococcus</taxon>
    </lineage>
</organism>
<reference evidence="4" key="1">
    <citation type="journal article" date="2021" name="PeerJ">
        <title>Extensive microbial diversity within the chicken gut microbiome revealed by metagenomics and culture.</title>
        <authorList>
            <person name="Gilroy R."/>
            <person name="Ravi A."/>
            <person name="Getino M."/>
            <person name="Pursley I."/>
            <person name="Horton D.L."/>
            <person name="Alikhan N.F."/>
            <person name="Baker D."/>
            <person name="Gharbi K."/>
            <person name="Hall N."/>
            <person name="Watson M."/>
            <person name="Adriaenssens E.M."/>
            <person name="Foster-Nyarko E."/>
            <person name="Jarju S."/>
            <person name="Secka A."/>
            <person name="Antonio M."/>
            <person name="Oren A."/>
            <person name="Chaudhuri R.R."/>
            <person name="La Ragione R."/>
            <person name="Hildebrand F."/>
            <person name="Pallen M.J."/>
        </authorList>
    </citation>
    <scope>NUCLEOTIDE SEQUENCE</scope>
    <source>
        <strain evidence="4">CHK172-16539</strain>
    </source>
</reference>
<feature type="compositionally biased region" description="Basic and acidic residues" evidence="3">
    <location>
        <begin position="23"/>
        <end position="40"/>
    </location>
</feature>
<proteinExistence type="inferred from homology"/>
<dbReference type="GO" id="GO:0006310">
    <property type="term" value="P:DNA recombination"/>
    <property type="evidence" value="ECO:0007669"/>
    <property type="project" value="InterPro"/>
</dbReference>
<comment type="caution">
    <text evidence="4">The sequence shown here is derived from an EMBL/GenBank/DDBJ whole genome shotgun (WGS) entry which is preliminary data.</text>
</comment>
<sequence>MAMSISLKKDTTKTNIKHNNRTMGEREKEKNKHIDYSRSHENKYLVQDSLKELYEKEFGKAQEDYNDKQKRADRKIKSYYDHIQGGKKTSLQQEMILQVGDKDDFENNPANVEMANEVLEEWFRDFEKRNPNLKIYNAVIHNDEASPHMHLNFVPVATGYKRGMDKQVSFDRAITQQDKTLDKVRPFDDWRNQEVFLLEKKLNERGIERELVGTNDYEDVNEYKEKKDLEKEIQLLEKNVVGKKKELIDLTEVIPDKKMVFKNLKKEIKTEVKPKFLGKPEIIEKETGNFVLTPKQLKSIEGTVNATVSVKKDYERLNTTDLVTENRRLDAQLNRMYLAQNKWEKEIKELKVENNTLRSSIGDLKDRVEALTIEVGSAYKGIKEYVREHTRDVRGFKNAFKDVMDIIKGESRSERDRSGFQSPVGEFEKTYNRERARERDRGLER</sequence>
<gene>
    <name evidence="4" type="ORF">IAA20_07710</name>
</gene>
<reference evidence="4" key="2">
    <citation type="submission" date="2021-04" db="EMBL/GenBank/DDBJ databases">
        <authorList>
            <person name="Gilroy R."/>
        </authorList>
    </citation>
    <scope>NUCLEOTIDE SEQUENCE</scope>
    <source>
        <strain evidence="4">CHK172-16539</strain>
    </source>
</reference>
<dbReference type="EMBL" id="DXBN01000173">
    <property type="protein sequence ID" value="HIZ53810.1"/>
    <property type="molecule type" value="Genomic_DNA"/>
</dbReference>
<evidence type="ECO:0000313" key="4">
    <source>
        <dbReference type="EMBL" id="HIZ53810.1"/>
    </source>
</evidence>
<evidence type="ECO:0000313" key="5">
    <source>
        <dbReference type="Proteomes" id="UP000824063"/>
    </source>
</evidence>
<feature type="compositionally biased region" description="Basic and acidic residues" evidence="3">
    <location>
        <begin position="426"/>
        <end position="445"/>
    </location>
</feature>
<feature type="region of interest" description="Disordered" evidence="3">
    <location>
        <begin position="411"/>
        <end position="445"/>
    </location>
</feature>
<dbReference type="InterPro" id="IPR001668">
    <property type="entry name" value="Mob_Pre"/>
</dbReference>
<name>A0A9D2F7B9_9ENTE</name>
<dbReference type="Gene3D" id="3.30.930.30">
    <property type="match status" value="1"/>
</dbReference>